<feature type="transmembrane region" description="Helical" evidence="2">
    <location>
        <begin position="109"/>
        <end position="127"/>
    </location>
</feature>
<dbReference type="Proteomes" id="UP000092582">
    <property type="component" value="Chromosome 1"/>
</dbReference>
<evidence type="ECO:0000313" key="4">
    <source>
        <dbReference type="Proteomes" id="UP000092582"/>
    </source>
</evidence>
<proteinExistence type="predicted"/>
<feature type="transmembrane region" description="Helical" evidence="2">
    <location>
        <begin position="21"/>
        <end position="43"/>
    </location>
</feature>
<dbReference type="AlphaFoldDB" id="A0A1B1BK84"/>
<evidence type="ECO:0000256" key="1">
    <source>
        <dbReference type="SAM" id="MobiDB-lite"/>
    </source>
</evidence>
<evidence type="ECO:0000313" key="3">
    <source>
        <dbReference type="EMBL" id="ANP72968.1"/>
    </source>
</evidence>
<keyword evidence="4" id="KW-1185">Reference proteome</keyword>
<gene>
    <name evidence="3" type="ORF">PA27867_2016</name>
</gene>
<dbReference type="KEGG" id="cart:PA27867_2016"/>
<keyword evidence="2" id="KW-0812">Transmembrane</keyword>
<feature type="region of interest" description="Disordered" evidence="1">
    <location>
        <begin position="205"/>
        <end position="252"/>
    </location>
</feature>
<dbReference type="PATRIC" id="fig|670052.7.peg.2076"/>
<dbReference type="RefSeq" id="WP_157109178.1">
    <property type="nucleotide sequence ID" value="NZ_CP016282.1"/>
</dbReference>
<feature type="transmembrane region" description="Helical" evidence="2">
    <location>
        <begin position="86"/>
        <end position="103"/>
    </location>
</feature>
<reference evidence="3 4" key="1">
    <citation type="submission" date="2016-06" db="EMBL/GenBank/DDBJ databases">
        <title>Genome sequencing of Cryobacterium arcticum PAMC 27867.</title>
        <authorList>
            <person name="Lee J."/>
            <person name="Kim O.-S."/>
        </authorList>
    </citation>
    <scope>NUCLEOTIDE SEQUENCE [LARGE SCALE GENOMIC DNA]</scope>
    <source>
        <strain evidence="3 4">PAMC 27867</strain>
    </source>
</reference>
<feature type="compositionally biased region" description="Polar residues" evidence="1">
    <location>
        <begin position="208"/>
        <end position="231"/>
    </location>
</feature>
<feature type="compositionally biased region" description="Polar residues" evidence="1">
    <location>
        <begin position="241"/>
        <end position="252"/>
    </location>
</feature>
<protein>
    <submittedName>
        <fullName evidence="3">Membrane protein</fullName>
    </submittedName>
</protein>
<dbReference type="EMBL" id="CP016282">
    <property type="protein sequence ID" value="ANP72968.1"/>
    <property type="molecule type" value="Genomic_DNA"/>
</dbReference>
<feature type="transmembrane region" description="Helical" evidence="2">
    <location>
        <begin position="134"/>
        <end position="159"/>
    </location>
</feature>
<keyword evidence="2" id="KW-1133">Transmembrane helix</keyword>
<dbReference type="OrthoDB" id="8017424at2"/>
<keyword evidence="2" id="KW-0472">Membrane</keyword>
<sequence>MHASTKRLTASTPRTPRVLKWRVVDIVVASVIGVASGVIFWAWGLAWSPLSALLAFTPGLEGLLAGGWLFAGVLGGLIIRKPGAAVYTEVVAAVVSMLIGTQWGFSTLIWGIIEGLGAEIVLALFLYANWRLGVALLAGAGAGVAVGLLDTTFTSYAALDVGYKAVYIVSAVVSGTVLAGLLSWLAVRGLARTGALSRFAAGREASRVGQTGQNPSGQNPSGQHPSGQDPSGQDGPGESALRQTETPSQTTR</sequence>
<name>A0A1B1BK84_9MICO</name>
<dbReference type="STRING" id="670052.PA27867_2016"/>
<feature type="transmembrane region" description="Helical" evidence="2">
    <location>
        <begin position="63"/>
        <end position="79"/>
    </location>
</feature>
<accession>A0A1B1BK84</accession>
<organism evidence="3 4">
    <name type="scientific">Cryobacterium arcticum</name>
    <dbReference type="NCBI Taxonomy" id="670052"/>
    <lineage>
        <taxon>Bacteria</taxon>
        <taxon>Bacillati</taxon>
        <taxon>Actinomycetota</taxon>
        <taxon>Actinomycetes</taxon>
        <taxon>Micrococcales</taxon>
        <taxon>Microbacteriaceae</taxon>
        <taxon>Cryobacterium</taxon>
    </lineage>
</organism>
<dbReference type="InterPro" id="IPR017195">
    <property type="entry name" value="ABC_thiamin-permease_prd"/>
</dbReference>
<evidence type="ECO:0000256" key="2">
    <source>
        <dbReference type="SAM" id="Phobius"/>
    </source>
</evidence>
<dbReference type="Pfam" id="PF09819">
    <property type="entry name" value="ABC_cobalt"/>
    <property type="match status" value="1"/>
</dbReference>
<feature type="transmembrane region" description="Helical" evidence="2">
    <location>
        <begin position="165"/>
        <end position="187"/>
    </location>
</feature>